<evidence type="ECO:0000256" key="1">
    <source>
        <dbReference type="SAM" id="Coils"/>
    </source>
</evidence>
<dbReference type="EMBL" id="QXDC01000002">
    <property type="protein sequence ID" value="RIA46601.1"/>
    <property type="molecule type" value="Genomic_DNA"/>
</dbReference>
<feature type="transmembrane region" description="Helical" evidence="2">
    <location>
        <begin position="58"/>
        <end position="79"/>
    </location>
</feature>
<feature type="coiled-coil region" evidence="1">
    <location>
        <begin position="338"/>
        <end position="365"/>
    </location>
</feature>
<evidence type="ECO:0008006" key="5">
    <source>
        <dbReference type="Google" id="ProtNLM"/>
    </source>
</evidence>
<comment type="caution">
    <text evidence="3">The sequence shown here is derived from an EMBL/GenBank/DDBJ whole genome shotgun (WGS) entry which is preliminary data.</text>
</comment>
<gene>
    <name evidence="3" type="ORF">DFR49_1146</name>
</gene>
<reference evidence="3 4" key="1">
    <citation type="submission" date="2018-08" db="EMBL/GenBank/DDBJ databases">
        <title>Genomic Encyclopedia of Type Strains, Phase IV (KMG-IV): sequencing the most valuable type-strain genomes for metagenomic binning, comparative biology and taxonomic classification.</title>
        <authorList>
            <person name="Goeker M."/>
        </authorList>
    </citation>
    <scope>NUCLEOTIDE SEQUENCE [LARGE SCALE GENOMIC DNA]</scope>
    <source>
        <strain evidence="3 4">DSM 25527</strain>
    </source>
</reference>
<evidence type="ECO:0000313" key="3">
    <source>
        <dbReference type="EMBL" id="RIA46601.1"/>
    </source>
</evidence>
<evidence type="ECO:0000313" key="4">
    <source>
        <dbReference type="Proteomes" id="UP000266568"/>
    </source>
</evidence>
<keyword evidence="4" id="KW-1185">Reference proteome</keyword>
<dbReference type="AlphaFoldDB" id="A0A397PLP6"/>
<keyword evidence="1" id="KW-0175">Coiled coil</keyword>
<dbReference type="Proteomes" id="UP000266568">
    <property type="component" value="Unassembled WGS sequence"/>
</dbReference>
<keyword evidence="2" id="KW-0472">Membrane</keyword>
<feature type="coiled-coil region" evidence="1">
    <location>
        <begin position="127"/>
        <end position="165"/>
    </location>
</feature>
<sequence length="771" mass="81710">MTGGTHIVGLHRDDAEAELTTIDTPEGDEAIAIEPVLDGDPAYLIEDEHEPRSGSTRLWAGIAVVAVLAWLGGMMWLARGIFVAPPAPIELVQFLAALCVPPALVGILWLLGMRTSRAEARRFGHTAQAMRAEAASLERTMAILSRQIEDNRERLAEQIDTLMAMGDGVASRLGTLRDDVEQEIASVSLHSRQLETSTGAAQKSLEVLFASLPRAHDETREMKATIEGLGLAAGEQAAALDAQLAALAERGREADNVAGGAAQKLAAHIARMEATSETAGARLESVTGEMSGAVDGLLDRTAGAVDEARKGIAAQGEAMLAMLETNQAALDRVTRDSVDALSGRIAEIEATIDRLAARLGDQQATSEALLGGLGDGIGHIETRLAALHSDGLARNQELAGSISALGSSADAMAQSLQVGEDTARRVIGTAEDLLTALDASAREIDETLPEALARLDARIGESRGVVSGAKPELLALVTAAESTHDAIEAIAQVIQGQRTTVDQLSAKLIETLDAGRTKADSLGKMFDETIGRTNDFAEESAPRLVEALIRVRDTASAAAERARETLATVIPEAAQSLEIASAEAMKRATDATVERHVKGITKAADAAVAAAGRASDRLTEQMKTLADATAAIDAQITDARAEREEAEQNSFARRAALLIEALNSNSIDIAKTFSNEVSDSAWAAYLKGDRGVFTRRAVRLLDATEAREIVSVYDADPDFREQVNRYIHDFEAMLRAILTERDGSPLGVTLLSSDMGKLYVALAQAIERLRT</sequence>
<accession>A0A397PLP6</accession>
<evidence type="ECO:0000256" key="2">
    <source>
        <dbReference type="SAM" id="Phobius"/>
    </source>
</evidence>
<protein>
    <recommendedName>
        <fullName evidence="5">ATPase</fullName>
    </recommendedName>
</protein>
<keyword evidence="2" id="KW-0812">Transmembrane</keyword>
<proteinExistence type="predicted"/>
<name>A0A397PLP6_9SPHN</name>
<feature type="transmembrane region" description="Helical" evidence="2">
    <location>
        <begin position="91"/>
        <end position="112"/>
    </location>
</feature>
<keyword evidence="2" id="KW-1133">Transmembrane helix</keyword>
<organism evidence="3 4">
    <name type="scientific">Hephaestia caeni</name>
    <dbReference type="NCBI Taxonomy" id="645617"/>
    <lineage>
        <taxon>Bacteria</taxon>
        <taxon>Pseudomonadati</taxon>
        <taxon>Pseudomonadota</taxon>
        <taxon>Alphaproteobacteria</taxon>
        <taxon>Sphingomonadales</taxon>
        <taxon>Sphingomonadaceae</taxon>
        <taxon>Hephaestia</taxon>
    </lineage>
</organism>